<dbReference type="Proteomes" id="UP000275401">
    <property type="component" value="Unassembled WGS sequence"/>
</dbReference>
<name>A0A3M8WG61_9ACTN</name>
<feature type="transmembrane region" description="Helical" evidence="1">
    <location>
        <begin position="61"/>
        <end position="82"/>
    </location>
</feature>
<feature type="transmembrane region" description="Helical" evidence="1">
    <location>
        <begin position="36"/>
        <end position="55"/>
    </location>
</feature>
<proteinExistence type="predicted"/>
<protein>
    <submittedName>
        <fullName evidence="2">Uncharacterized protein</fullName>
    </submittedName>
</protein>
<keyword evidence="1" id="KW-1133">Transmembrane helix</keyword>
<keyword evidence="3" id="KW-1185">Reference proteome</keyword>
<accession>A0A3M8WG61</accession>
<dbReference type="Pfam" id="PF25637">
    <property type="entry name" value="DUF7942"/>
    <property type="match status" value="1"/>
</dbReference>
<keyword evidence="1" id="KW-0472">Membrane</keyword>
<comment type="caution">
    <text evidence="2">The sequence shown here is derived from an EMBL/GenBank/DDBJ whole genome shotgun (WGS) entry which is preliminary data.</text>
</comment>
<keyword evidence="1" id="KW-0812">Transmembrane</keyword>
<feature type="transmembrane region" description="Helical" evidence="1">
    <location>
        <begin position="6"/>
        <end position="24"/>
    </location>
</feature>
<gene>
    <name evidence="2" type="ORF">EEJ42_13760</name>
</gene>
<evidence type="ECO:0000313" key="3">
    <source>
        <dbReference type="Proteomes" id="UP000275401"/>
    </source>
</evidence>
<sequence length="88" mass="9230">MVAGDWLSRGYLAVVFALLAWAWADASFFPYDDASFAAVVPALFTAPASLLFVLLPEGTEGSYFGLVTVAAVLNATAITLLARTARSA</sequence>
<evidence type="ECO:0000313" key="2">
    <source>
        <dbReference type="EMBL" id="RNG26943.1"/>
    </source>
</evidence>
<reference evidence="2 3" key="1">
    <citation type="submission" date="2018-11" db="EMBL/GenBank/DDBJ databases">
        <title>The Potential of Streptomyces as Biocontrol Agents against the Tomato grey mould, Botrytis cinerea (Gray mold) Frontiers in Microbiology.</title>
        <authorList>
            <person name="Li D."/>
        </authorList>
    </citation>
    <scope>NUCLEOTIDE SEQUENCE [LARGE SCALE GENOMIC DNA]</scope>
    <source>
        <strain evidence="2 3">NEAU-LD23</strain>
    </source>
</reference>
<dbReference type="AlphaFoldDB" id="A0A3M8WG61"/>
<organism evidence="2 3">
    <name type="scientific">Streptomyces botrytidirepellens</name>
    <dbReference type="NCBI Taxonomy" id="2486417"/>
    <lineage>
        <taxon>Bacteria</taxon>
        <taxon>Bacillati</taxon>
        <taxon>Actinomycetota</taxon>
        <taxon>Actinomycetes</taxon>
        <taxon>Kitasatosporales</taxon>
        <taxon>Streptomycetaceae</taxon>
        <taxon>Streptomyces</taxon>
    </lineage>
</organism>
<dbReference type="EMBL" id="RIBZ01000179">
    <property type="protein sequence ID" value="RNG26943.1"/>
    <property type="molecule type" value="Genomic_DNA"/>
</dbReference>
<evidence type="ECO:0000256" key="1">
    <source>
        <dbReference type="SAM" id="Phobius"/>
    </source>
</evidence>
<dbReference type="NCBIfam" id="NF046119">
    <property type="entry name" value="memb_SCO4225"/>
    <property type="match status" value="1"/>
</dbReference>
<dbReference type="InterPro" id="IPR057702">
    <property type="entry name" value="DUF7942"/>
</dbReference>